<feature type="chain" id="PRO_5041221110" evidence="1">
    <location>
        <begin position="23"/>
        <end position="70"/>
    </location>
</feature>
<protein>
    <submittedName>
        <fullName evidence="2">Uncharacterized protein</fullName>
    </submittedName>
</protein>
<feature type="signal peptide" evidence="1">
    <location>
        <begin position="1"/>
        <end position="22"/>
    </location>
</feature>
<gene>
    <name evidence="2" type="ORF">MSPICULIGERA_LOCUS14925</name>
</gene>
<proteinExistence type="predicted"/>
<evidence type="ECO:0000256" key="1">
    <source>
        <dbReference type="SAM" id="SignalP"/>
    </source>
</evidence>
<evidence type="ECO:0000313" key="3">
    <source>
        <dbReference type="Proteomes" id="UP001177023"/>
    </source>
</evidence>
<sequence length="70" mass="7793">MEKTAIFRLIIFLATFCGLAVGKIVRVYNCDLYCGDGQYWPLTQCCERHDFFGKAGGECQGSKAFCDIGL</sequence>
<comment type="caution">
    <text evidence="2">The sequence shown here is derived from an EMBL/GenBank/DDBJ whole genome shotgun (WGS) entry which is preliminary data.</text>
</comment>
<keyword evidence="3" id="KW-1185">Reference proteome</keyword>
<name>A0AA36CWH3_9BILA</name>
<dbReference type="EMBL" id="CATQJA010002645">
    <property type="protein sequence ID" value="CAJ0576635.1"/>
    <property type="molecule type" value="Genomic_DNA"/>
</dbReference>
<accession>A0AA36CWH3</accession>
<evidence type="ECO:0000313" key="2">
    <source>
        <dbReference type="EMBL" id="CAJ0576635.1"/>
    </source>
</evidence>
<organism evidence="2 3">
    <name type="scientific">Mesorhabditis spiculigera</name>
    <dbReference type="NCBI Taxonomy" id="96644"/>
    <lineage>
        <taxon>Eukaryota</taxon>
        <taxon>Metazoa</taxon>
        <taxon>Ecdysozoa</taxon>
        <taxon>Nematoda</taxon>
        <taxon>Chromadorea</taxon>
        <taxon>Rhabditida</taxon>
        <taxon>Rhabditina</taxon>
        <taxon>Rhabditomorpha</taxon>
        <taxon>Rhabditoidea</taxon>
        <taxon>Rhabditidae</taxon>
        <taxon>Mesorhabditinae</taxon>
        <taxon>Mesorhabditis</taxon>
    </lineage>
</organism>
<keyword evidence="1" id="KW-0732">Signal</keyword>
<dbReference type="AlphaFoldDB" id="A0AA36CWH3"/>
<feature type="non-terminal residue" evidence="2">
    <location>
        <position position="1"/>
    </location>
</feature>
<dbReference type="Proteomes" id="UP001177023">
    <property type="component" value="Unassembled WGS sequence"/>
</dbReference>
<reference evidence="2" key="1">
    <citation type="submission" date="2023-06" db="EMBL/GenBank/DDBJ databases">
        <authorList>
            <person name="Delattre M."/>
        </authorList>
    </citation>
    <scope>NUCLEOTIDE SEQUENCE</scope>
    <source>
        <strain evidence="2">AF72</strain>
    </source>
</reference>